<dbReference type="InterPro" id="IPR050277">
    <property type="entry name" value="Sodium:Solute_Symporter"/>
</dbReference>
<accession>A0A1N7C2I1</accession>
<keyword evidence="6 8" id="KW-0472">Membrane</keyword>
<dbReference type="Gene3D" id="1.20.1730.10">
    <property type="entry name" value="Sodium/glucose cotransporter"/>
    <property type="match status" value="1"/>
</dbReference>
<proteinExistence type="inferred from homology"/>
<name>A0A1N7C2I1_9ACTN</name>
<feature type="transmembrane region" description="Helical" evidence="8">
    <location>
        <begin position="454"/>
        <end position="472"/>
    </location>
</feature>
<keyword evidence="4 8" id="KW-0812">Transmembrane</keyword>
<dbReference type="PANTHER" id="PTHR48086:SF8">
    <property type="entry name" value="MONOCARBOXYLIC ACID PERMEASE"/>
    <property type="match status" value="1"/>
</dbReference>
<evidence type="ECO:0000256" key="8">
    <source>
        <dbReference type="SAM" id="Phobius"/>
    </source>
</evidence>
<evidence type="ECO:0000256" key="5">
    <source>
        <dbReference type="ARBA" id="ARBA00022989"/>
    </source>
</evidence>
<evidence type="ECO:0000313" key="9">
    <source>
        <dbReference type="EMBL" id="SIR57795.1"/>
    </source>
</evidence>
<feature type="transmembrane region" description="Helical" evidence="8">
    <location>
        <begin position="423"/>
        <end position="442"/>
    </location>
</feature>
<comment type="similarity">
    <text evidence="2 7">Belongs to the sodium:solute symporter (SSF) (TC 2.A.21) family.</text>
</comment>
<feature type="transmembrane region" description="Helical" evidence="8">
    <location>
        <begin position="280"/>
        <end position="299"/>
    </location>
</feature>
<evidence type="ECO:0000256" key="7">
    <source>
        <dbReference type="RuleBase" id="RU362091"/>
    </source>
</evidence>
<dbReference type="CDD" id="cd10322">
    <property type="entry name" value="SLC5sbd"/>
    <property type="match status" value="1"/>
</dbReference>
<reference evidence="9 10" key="1">
    <citation type="submission" date="2017-01" db="EMBL/GenBank/DDBJ databases">
        <authorList>
            <person name="Mah S.A."/>
            <person name="Swanson W.J."/>
            <person name="Moy G.W."/>
            <person name="Vacquier V.D."/>
        </authorList>
    </citation>
    <scope>NUCLEOTIDE SEQUENCE [LARGE SCALE GENOMIC DNA]</scope>
    <source>
        <strain evidence="9 10">DSM 45758</strain>
    </source>
</reference>
<dbReference type="InterPro" id="IPR038377">
    <property type="entry name" value="Na/Glc_symporter_sf"/>
</dbReference>
<protein>
    <submittedName>
        <fullName evidence="9">Solute:Na+ symporter, SSS family</fullName>
    </submittedName>
</protein>
<dbReference type="STRING" id="1198245.SAMN05444858_11279"/>
<sequence length="504" mass="52544">MTLVIALVIVLGTALGAVGYGRRATRRATVTEWAVGGRRLGTLLFWFINAGEVYTTFAVLGISGYAWALGAPAYLAFCSVSLSYAIGYWLMPKVWRAGRKKGLITQADFFAARFGAPWLGVVAGLVGIAALIVYVQIQLVSLSLIVQLALGGSLSTTAAVIIAAVVMLAFVYLAGLRSAAFAAAVKDVLMVVVVVLLAATVAGKVGAASVFDVFRLAEEAHPGIGKLPGVDPASPTGPIWLMTSALNVALGNWVFPHLFQMSYAAKSGQAIRRNAVWQPLYSLAYFFIILLGFAALLAGTQPADGNMNAALLQFVTDRYPGWVIGLVAGTGFLLALAPGSVLLLTSGSLFTRNVVGPLRKSLSERSALLVSRVSMVGFGAVAVWLTVGQSGSLVDILLYAYSAIGMLAPAVFLGFLWRRTTAVGVLAGIVVGFVALLAPFAKDVWATHLPAWEPGLIAMAVNFVVTVLVSLVTPRPPERAVAVGHALGAADVAPAGSSRATVDA</sequence>
<gene>
    <name evidence="9" type="ORF">SAMN05444858_11279</name>
</gene>
<dbReference type="EMBL" id="FTNF01000012">
    <property type="protein sequence ID" value="SIR57795.1"/>
    <property type="molecule type" value="Genomic_DNA"/>
</dbReference>
<keyword evidence="5 8" id="KW-1133">Transmembrane helix</keyword>
<evidence type="ECO:0000256" key="3">
    <source>
        <dbReference type="ARBA" id="ARBA00022448"/>
    </source>
</evidence>
<organism evidence="9 10">
    <name type="scientific">Micromonospora avicenniae</name>
    <dbReference type="NCBI Taxonomy" id="1198245"/>
    <lineage>
        <taxon>Bacteria</taxon>
        <taxon>Bacillati</taxon>
        <taxon>Actinomycetota</taxon>
        <taxon>Actinomycetes</taxon>
        <taxon>Micromonosporales</taxon>
        <taxon>Micromonosporaceae</taxon>
        <taxon>Micromonospora</taxon>
    </lineage>
</organism>
<evidence type="ECO:0000256" key="4">
    <source>
        <dbReference type="ARBA" id="ARBA00022692"/>
    </source>
</evidence>
<feature type="transmembrane region" description="Helical" evidence="8">
    <location>
        <begin position="110"/>
        <end position="137"/>
    </location>
</feature>
<dbReference type="OrthoDB" id="3636885at2"/>
<dbReference type="RefSeq" id="WP_076471760.1">
    <property type="nucleotide sequence ID" value="NZ_FTNF01000012.1"/>
</dbReference>
<dbReference type="PANTHER" id="PTHR48086">
    <property type="entry name" value="SODIUM/PROLINE SYMPORTER-RELATED"/>
    <property type="match status" value="1"/>
</dbReference>
<keyword evidence="3" id="KW-0813">Transport</keyword>
<evidence type="ECO:0000256" key="1">
    <source>
        <dbReference type="ARBA" id="ARBA00004141"/>
    </source>
</evidence>
<evidence type="ECO:0000256" key="6">
    <source>
        <dbReference type="ARBA" id="ARBA00023136"/>
    </source>
</evidence>
<feature type="transmembrane region" description="Helical" evidence="8">
    <location>
        <begin position="396"/>
        <end position="416"/>
    </location>
</feature>
<comment type="subcellular location">
    <subcellularLocation>
        <location evidence="1">Membrane</location>
        <topology evidence="1">Multi-pass membrane protein</topology>
    </subcellularLocation>
</comment>
<dbReference type="GO" id="GO:0022857">
    <property type="term" value="F:transmembrane transporter activity"/>
    <property type="evidence" value="ECO:0007669"/>
    <property type="project" value="InterPro"/>
</dbReference>
<feature type="transmembrane region" description="Helical" evidence="8">
    <location>
        <begin position="188"/>
        <end position="211"/>
    </location>
</feature>
<dbReference type="GO" id="GO:0005886">
    <property type="term" value="C:plasma membrane"/>
    <property type="evidence" value="ECO:0007669"/>
    <property type="project" value="TreeGrafter"/>
</dbReference>
<dbReference type="AlphaFoldDB" id="A0A1N7C2I1"/>
<dbReference type="InterPro" id="IPR001734">
    <property type="entry name" value="Na/solute_symporter"/>
</dbReference>
<feature type="transmembrane region" description="Helical" evidence="8">
    <location>
        <begin position="366"/>
        <end position="384"/>
    </location>
</feature>
<feature type="transmembrane region" description="Helical" evidence="8">
    <location>
        <begin position="157"/>
        <end position="176"/>
    </location>
</feature>
<dbReference type="Pfam" id="PF00474">
    <property type="entry name" value="SSF"/>
    <property type="match status" value="1"/>
</dbReference>
<evidence type="ECO:0000313" key="10">
    <source>
        <dbReference type="Proteomes" id="UP000186004"/>
    </source>
</evidence>
<dbReference type="PROSITE" id="PS50283">
    <property type="entry name" value="NA_SOLUT_SYMP_3"/>
    <property type="match status" value="1"/>
</dbReference>
<feature type="transmembrane region" description="Helical" evidence="8">
    <location>
        <begin position="319"/>
        <end position="345"/>
    </location>
</feature>
<feature type="transmembrane region" description="Helical" evidence="8">
    <location>
        <begin position="65"/>
        <end position="90"/>
    </location>
</feature>
<evidence type="ECO:0000256" key="2">
    <source>
        <dbReference type="ARBA" id="ARBA00006434"/>
    </source>
</evidence>
<keyword evidence="10" id="KW-1185">Reference proteome</keyword>
<feature type="transmembrane region" description="Helical" evidence="8">
    <location>
        <begin position="239"/>
        <end position="259"/>
    </location>
</feature>
<dbReference type="Proteomes" id="UP000186004">
    <property type="component" value="Unassembled WGS sequence"/>
</dbReference>